<comment type="caution">
    <text evidence="3">The sequence shown here is derived from an EMBL/GenBank/DDBJ whole genome shotgun (WGS) entry which is preliminary data.</text>
</comment>
<dbReference type="EMBL" id="JAAZNL010000012">
    <property type="protein sequence ID" value="NMB69786.1"/>
    <property type="molecule type" value="Genomic_DNA"/>
</dbReference>
<dbReference type="AlphaFoldDB" id="A0A7X9HGX5"/>
<name>A0A7X9HGX5_UNCKA</name>
<dbReference type="SUPFAM" id="SSF63817">
    <property type="entry name" value="Sortase"/>
    <property type="match status" value="1"/>
</dbReference>
<keyword evidence="2" id="KW-0812">Transmembrane</keyword>
<dbReference type="InterPro" id="IPR023365">
    <property type="entry name" value="Sortase_dom-sf"/>
</dbReference>
<dbReference type="GO" id="GO:0016787">
    <property type="term" value="F:hydrolase activity"/>
    <property type="evidence" value="ECO:0007669"/>
    <property type="project" value="UniProtKB-KW"/>
</dbReference>
<keyword evidence="2" id="KW-1133">Transmembrane helix</keyword>
<reference evidence="3 4" key="1">
    <citation type="journal article" date="2020" name="Biotechnol. Biofuels">
        <title>New insights from the biogas microbiome by comprehensive genome-resolved metagenomics of nearly 1600 species originating from multiple anaerobic digesters.</title>
        <authorList>
            <person name="Campanaro S."/>
            <person name="Treu L."/>
            <person name="Rodriguez-R L.M."/>
            <person name="Kovalovszki A."/>
            <person name="Ziels R.M."/>
            <person name="Maus I."/>
            <person name="Zhu X."/>
            <person name="Kougias P.G."/>
            <person name="Basile A."/>
            <person name="Luo G."/>
            <person name="Schluter A."/>
            <person name="Konstantinidis K.T."/>
            <person name="Angelidaki I."/>
        </authorList>
    </citation>
    <scope>NUCLEOTIDE SEQUENCE [LARGE SCALE GENOMIC DNA]</scope>
    <source>
        <strain evidence="3">AS27yjCOA_165</strain>
    </source>
</reference>
<dbReference type="Pfam" id="PF04203">
    <property type="entry name" value="Sortase"/>
    <property type="match status" value="1"/>
</dbReference>
<evidence type="ECO:0000313" key="4">
    <source>
        <dbReference type="Proteomes" id="UP000526033"/>
    </source>
</evidence>
<gene>
    <name evidence="3" type="ORF">GYA27_01090</name>
</gene>
<sequence length="241" mass="27043">MQHVKTTTLNGTIVDMRKVLSKYLPWVLVVLGLALFVFSFGPLLYSEAWYFIKQQKHQDYIVDVGKGEPSKKGVKDSVFARFLSGSAIIETPASNEFSIIIEKIGVNAPVVPNVSISNHEAYTDALKQGVAHAINSDKPSKDPGNTYLFAHASLNFWELGKYATTFNLLRKIELNDTIRIVYKNKLYTYYVVNIETHEGWNTNPITRPVIEPVLTLQTCDPPGTTLNRLVVTAKLKDVQDL</sequence>
<dbReference type="CDD" id="cd00004">
    <property type="entry name" value="Sortase"/>
    <property type="match status" value="1"/>
</dbReference>
<protein>
    <submittedName>
        <fullName evidence="3">Sortase</fullName>
    </submittedName>
</protein>
<proteinExistence type="predicted"/>
<evidence type="ECO:0000256" key="2">
    <source>
        <dbReference type="SAM" id="Phobius"/>
    </source>
</evidence>
<feature type="transmembrane region" description="Helical" evidence="2">
    <location>
        <begin position="23"/>
        <end position="45"/>
    </location>
</feature>
<keyword evidence="1" id="KW-0378">Hydrolase</keyword>
<keyword evidence="2" id="KW-0472">Membrane</keyword>
<dbReference type="Gene3D" id="2.40.260.10">
    <property type="entry name" value="Sortase"/>
    <property type="match status" value="1"/>
</dbReference>
<dbReference type="Proteomes" id="UP000526033">
    <property type="component" value="Unassembled WGS sequence"/>
</dbReference>
<evidence type="ECO:0000256" key="1">
    <source>
        <dbReference type="ARBA" id="ARBA00022801"/>
    </source>
</evidence>
<dbReference type="InterPro" id="IPR005754">
    <property type="entry name" value="Sortase"/>
</dbReference>
<accession>A0A7X9HGX5</accession>
<organism evidence="3 4">
    <name type="scientific">candidate division WWE3 bacterium</name>
    <dbReference type="NCBI Taxonomy" id="2053526"/>
    <lineage>
        <taxon>Bacteria</taxon>
        <taxon>Katanobacteria</taxon>
    </lineage>
</organism>
<evidence type="ECO:0000313" key="3">
    <source>
        <dbReference type="EMBL" id="NMB69786.1"/>
    </source>
</evidence>